<keyword evidence="1" id="KW-0812">Transmembrane</keyword>
<feature type="transmembrane region" description="Helical" evidence="1">
    <location>
        <begin position="20"/>
        <end position="46"/>
    </location>
</feature>
<sequence>MLVPSTGNSIGHPRTRFMFLVASWDAVVCCLCIPVLTPVVLLPLVIPSAGSLRFLSAPPPFSSGTIPLEQDQVAFEQHVGIFGVQETCYHPHWIVKPRQIDFAMGVIGDDLVGFFVELSSSFFSLVAQSVPPPLVVHDKHV</sequence>
<dbReference type="EMBL" id="JAJAGQ010000005">
    <property type="protein sequence ID" value="KAJ8562963.1"/>
    <property type="molecule type" value="Genomic_DNA"/>
</dbReference>
<dbReference type="AlphaFoldDB" id="A0A9Q1MLB5"/>
<evidence type="ECO:0000256" key="1">
    <source>
        <dbReference type="SAM" id="Phobius"/>
    </source>
</evidence>
<keyword evidence="1" id="KW-1133">Transmembrane helix</keyword>
<reference evidence="3" key="1">
    <citation type="journal article" date="2023" name="Proc. Natl. Acad. Sci. U.S.A.">
        <title>Genomic and structural basis for evolution of tropane alkaloid biosynthesis.</title>
        <authorList>
            <person name="Wanga Y.-J."/>
            <person name="Taina T."/>
            <person name="Yua J.-Y."/>
            <person name="Lia J."/>
            <person name="Xua B."/>
            <person name="Chenc J."/>
            <person name="D'Auriad J.C."/>
            <person name="Huanga J.-P."/>
            <person name="Huanga S.-X."/>
        </authorList>
    </citation>
    <scope>NUCLEOTIDE SEQUENCE [LARGE SCALE GENOMIC DNA]</scope>
    <source>
        <strain evidence="3">cv. KIB-2019</strain>
    </source>
</reference>
<proteinExistence type="predicted"/>
<protein>
    <submittedName>
        <fullName evidence="2">Uncharacterized protein</fullName>
    </submittedName>
</protein>
<dbReference type="Proteomes" id="UP001152561">
    <property type="component" value="Unassembled WGS sequence"/>
</dbReference>
<organism evidence="2 3">
    <name type="scientific">Anisodus acutangulus</name>
    <dbReference type="NCBI Taxonomy" id="402998"/>
    <lineage>
        <taxon>Eukaryota</taxon>
        <taxon>Viridiplantae</taxon>
        <taxon>Streptophyta</taxon>
        <taxon>Embryophyta</taxon>
        <taxon>Tracheophyta</taxon>
        <taxon>Spermatophyta</taxon>
        <taxon>Magnoliopsida</taxon>
        <taxon>eudicotyledons</taxon>
        <taxon>Gunneridae</taxon>
        <taxon>Pentapetalae</taxon>
        <taxon>asterids</taxon>
        <taxon>lamiids</taxon>
        <taxon>Solanales</taxon>
        <taxon>Solanaceae</taxon>
        <taxon>Solanoideae</taxon>
        <taxon>Hyoscyameae</taxon>
        <taxon>Anisodus</taxon>
    </lineage>
</organism>
<accession>A0A9Q1MLB5</accession>
<gene>
    <name evidence="2" type="ORF">K7X08_031415</name>
</gene>
<evidence type="ECO:0000313" key="3">
    <source>
        <dbReference type="Proteomes" id="UP001152561"/>
    </source>
</evidence>
<comment type="caution">
    <text evidence="2">The sequence shown here is derived from an EMBL/GenBank/DDBJ whole genome shotgun (WGS) entry which is preliminary data.</text>
</comment>
<evidence type="ECO:0000313" key="2">
    <source>
        <dbReference type="EMBL" id="KAJ8562963.1"/>
    </source>
</evidence>
<name>A0A9Q1MLB5_9SOLA</name>
<keyword evidence="3" id="KW-1185">Reference proteome</keyword>
<keyword evidence="1" id="KW-0472">Membrane</keyword>